<dbReference type="GeneID" id="68876958"/>
<dbReference type="RefSeq" id="WP_058294780.1">
    <property type="nucleotide sequence ID" value="NZ_CAKJVD010000035.1"/>
</dbReference>
<evidence type="ECO:0000313" key="2">
    <source>
        <dbReference type="EMBL" id="PEG30609.1"/>
    </source>
</evidence>
<dbReference type="OrthoDB" id="86584at2"/>
<dbReference type="AlphaFoldDB" id="A0A2A7MG78"/>
<organism evidence="2 3">
    <name type="scientific">Clostridium neonatale</name>
    <dbReference type="NCBI Taxonomy" id="137838"/>
    <lineage>
        <taxon>Bacteria</taxon>
        <taxon>Bacillati</taxon>
        <taxon>Bacillota</taxon>
        <taxon>Clostridia</taxon>
        <taxon>Eubacteriales</taxon>
        <taxon>Clostridiaceae</taxon>
        <taxon>Clostridium</taxon>
    </lineage>
</organism>
<evidence type="ECO:0000313" key="3">
    <source>
        <dbReference type="Proteomes" id="UP000220840"/>
    </source>
</evidence>
<dbReference type="NCBIfam" id="NF038110">
    <property type="entry name" value="Lys_methyl_FliB"/>
    <property type="match status" value="1"/>
</dbReference>
<reference evidence="2 3" key="1">
    <citation type="submission" date="2017-10" db="EMBL/GenBank/DDBJ databases">
        <title>Effective Description of Clostridium neonatale sp. nov. linked to necrotizing enterocolitis in neonates and a clarification of species assignable to the genus Clostridium (Prazmowski 1880) emend. Lawson and Rainey 2016.</title>
        <authorList>
            <person name="Bernard K."/>
            <person name="Burdz T."/>
            <person name="Wiebe D."/>
            <person name="Balcewich B."/>
            <person name="Alfa M."/>
            <person name="Bernier A.-M."/>
        </authorList>
    </citation>
    <scope>NUCLEOTIDE SEQUENCE [LARGE SCALE GENOMIC DNA]</scope>
    <source>
        <strain evidence="2 3">LCDC99A005</strain>
    </source>
</reference>
<gene>
    <name evidence="1" type="ORF">CNEO2_40118</name>
    <name evidence="2" type="ORF">CQ394_02480</name>
</gene>
<dbReference type="EMBL" id="CAMTCP010000248">
    <property type="protein sequence ID" value="CAI3643343.1"/>
    <property type="molecule type" value="Genomic_DNA"/>
</dbReference>
<accession>A0A2A7MG78</accession>
<reference evidence="1" key="2">
    <citation type="submission" date="2022-10" db="EMBL/GenBank/DDBJ databases">
        <authorList>
            <person name="Aires J."/>
            <person name="Mesa V."/>
        </authorList>
    </citation>
    <scope>NUCLEOTIDE SEQUENCE</scope>
    <source>
        <strain evidence="1">Clostridium neonatale JD116</strain>
    </source>
</reference>
<dbReference type="STRING" id="137838.GCA_001458595_01951"/>
<name>A0A2A7MG78_9CLOT</name>
<proteinExistence type="predicted"/>
<dbReference type="EMBL" id="PDCJ01000001">
    <property type="protein sequence ID" value="PEG30609.1"/>
    <property type="molecule type" value="Genomic_DNA"/>
</dbReference>
<keyword evidence="3" id="KW-1185">Reference proteome</keyword>
<evidence type="ECO:0000313" key="1">
    <source>
        <dbReference type="EMBL" id="CAI3643343.1"/>
    </source>
</evidence>
<sequence length="403" mass="48232">MKKIIKLLHPSYLDEFKCIGGECEDNCCVGWDVDIDKITFKQYSEIDDNEIKVVIKDNVFENRNCTNENADYGKVKLNKEKRCPFLNDKNYCNIQCKLGENYLSKVCTSFPRIINKIDDQYEMSLDVACPEAARLILSKEEGLELAESEKIFNKYIINDEIETNLDEESWLNYFKEIRGFSIKIIKDRNFTLSERLYILGDFIENLEYVDYETDDVNEFIKEYDVALARNSYKKDNLNYIFQVSFLNNMIKSLDIVNEIDSETFKRYTRQVLNGINAKDNYDIEKNADKYIYEFEYYIEKYVNENDYIFENYLVNFMYNNLFPFSEGEYMFDAYIMLLIRYSLMRFYLIGMHLDNQIDSRENIIKFIQVFAKAIEHDKNYLEEILEYIKENEFDNMEFASMIL</sequence>
<dbReference type="Proteomes" id="UP000220840">
    <property type="component" value="Unassembled WGS sequence"/>
</dbReference>
<comment type="caution">
    <text evidence="2">The sequence shown here is derived from an EMBL/GenBank/DDBJ whole genome shotgun (WGS) entry which is preliminary data.</text>
</comment>
<dbReference type="Proteomes" id="UP001189143">
    <property type="component" value="Unassembled WGS sequence"/>
</dbReference>
<protein>
    <submittedName>
        <fullName evidence="2">FliB family protein</fullName>
    </submittedName>
</protein>